<comment type="catalytic activity">
    <reaction evidence="3">
        <text>Hydrolysis of proteins in presence of ATP.</text>
        <dbReference type="EC" id="3.4.21.53"/>
    </reaction>
</comment>
<dbReference type="GO" id="GO:0004176">
    <property type="term" value="F:ATP-dependent peptidase activity"/>
    <property type="evidence" value="ECO:0007669"/>
    <property type="project" value="UniProtKB-UniRule"/>
</dbReference>
<feature type="domain" description="Lon proteolytic" evidence="6">
    <location>
        <begin position="466"/>
        <end position="639"/>
    </location>
</feature>
<dbReference type="CDD" id="cd00009">
    <property type="entry name" value="AAA"/>
    <property type="match status" value="1"/>
</dbReference>
<dbReference type="SUPFAM" id="SSF52540">
    <property type="entry name" value="P-loop containing nucleoside triphosphate hydrolases"/>
    <property type="match status" value="1"/>
</dbReference>
<dbReference type="InterPro" id="IPR014252">
    <property type="entry name" value="Spore_LonC"/>
</dbReference>
<evidence type="ECO:0000313" key="8">
    <source>
        <dbReference type="Proteomes" id="UP000285138"/>
    </source>
</evidence>
<feature type="domain" description="Sigma-54 factor interaction" evidence="5">
    <location>
        <begin position="185"/>
        <end position="357"/>
    </location>
</feature>
<dbReference type="InterPro" id="IPR027065">
    <property type="entry name" value="Lon_Prtase"/>
</dbReference>
<keyword evidence="2 3" id="KW-0720">Serine protease</keyword>
<dbReference type="Pfam" id="PF00158">
    <property type="entry name" value="Sigma54_activat"/>
    <property type="match status" value="1"/>
</dbReference>
<feature type="active site" evidence="3">
    <location>
        <position position="550"/>
    </location>
</feature>
<dbReference type="InterPro" id="IPR014721">
    <property type="entry name" value="Ribsml_uS5_D2-typ_fold_subgr"/>
</dbReference>
<dbReference type="InterPro" id="IPR025943">
    <property type="entry name" value="Sigma_54_int_dom_ATP-bd_2"/>
</dbReference>
<dbReference type="GO" id="GO:0006355">
    <property type="term" value="P:regulation of DNA-templated transcription"/>
    <property type="evidence" value="ECO:0007669"/>
    <property type="project" value="InterPro"/>
</dbReference>
<dbReference type="PROSITE" id="PS50045">
    <property type="entry name" value="SIGMA54_INTERACT_4"/>
    <property type="match status" value="1"/>
</dbReference>
<evidence type="ECO:0000256" key="4">
    <source>
        <dbReference type="SAM" id="MobiDB-lite"/>
    </source>
</evidence>
<dbReference type="PANTHER" id="PTHR10046">
    <property type="entry name" value="ATP DEPENDENT LON PROTEASE FAMILY MEMBER"/>
    <property type="match status" value="1"/>
</dbReference>
<organism evidence="7 8">
    <name type="scientific">Candidatus Syntrophonatronum acetioxidans</name>
    <dbReference type="NCBI Taxonomy" id="1795816"/>
    <lineage>
        <taxon>Bacteria</taxon>
        <taxon>Bacillati</taxon>
        <taxon>Bacillota</taxon>
        <taxon>Clostridia</taxon>
        <taxon>Eubacteriales</taxon>
        <taxon>Syntrophomonadaceae</taxon>
        <taxon>Candidatus Syntrophonatronum</taxon>
    </lineage>
</organism>
<dbReference type="Gene3D" id="3.40.50.300">
    <property type="entry name" value="P-loop containing nucleotide triphosphate hydrolases"/>
    <property type="match status" value="1"/>
</dbReference>
<dbReference type="InterPro" id="IPR008269">
    <property type="entry name" value="Lon_proteolytic"/>
</dbReference>
<evidence type="ECO:0000313" key="7">
    <source>
        <dbReference type="EMBL" id="RQD76708.1"/>
    </source>
</evidence>
<evidence type="ECO:0000256" key="1">
    <source>
        <dbReference type="ARBA" id="ARBA00022670"/>
    </source>
</evidence>
<keyword evidence="3" id="KW-0378">Hydrolase</keyword>
<evidence type="ECO:0000259" key="5">
    <source>
        <dbReference type="PROSITE" id="PS50045"/>
    </source>
</evidence>
<keyword evidence="1 3" id="KW-0645">Protease</keyword>
<dbReference type="SMART" id="SM00382">
    <property type="entry name" value="AAA"/>
    <property type="match status" value="1"/>
</dbReference>
<evidence type="ECO:0000256" key="2">
    <source>
        <dbReference type="ARBA" id="ARBA00022825"/>
    </source>
</evidence>
<dbReference type="PROSITE" id="PS51786">
    <property type="entry name" value="LON_PROTEOLYTIC"/>
    <property type="match status" value="1"/>
</dbReference>
<dbReference type="Gene3D" id="3.30.230.10">
    <property type="match status" value="1"/>
</dbReference>
<feature type="active site" evidence="3">
    <location>
        <position position="593"/>
    </location>
</feature>
<name>A0A424YFR7_9FIRM</name>
<dbReference type="GO" id="GO:0030163">
    <property type="term" value="P:protein catabolic process"/>
    <property type="evidence" value="ECO:0007669"/>
    <property type="project" value="InterPro"/>
</dbReference>
<protein>
    <recommendedName>
        <fullName evidence="3">endopeptidase La</fullName>
        <ecNumber evidence="3">3.4.21.53</ecNumber>
    </recommendedName>
</protein>
<dbReference type="SUPFAM" id="SSF54211">
    <property type="entry name" value="Ribosomal protein S5 domain 2-like"/>
    <property type="match status" value="1"/>
</dbReference>
<dbReference type="EMBL" id="QZAA01000111">
    <property type="protein sequence ID" value="RQD76708.1"/>
    <property type="molecule type" value="Genomic_DNA"/>
</dbReference>
<evidence type="ECO:0000256" key="3">
    <source>
        <dbReference type="PROSITE-ProRule" id="PRU01122"/>
    </source>
</evidence>
<dbReference type="EC" id="3.4.21.53" evidence="3"/>
<dbReference type="InterPro" id="IPR003593">
    <property type="entry name" value="AAA+_ATPase"/>
</dbReference>
<dbReference type="GO" id="GO:0006508">
    <property type="term" value="P:proteolysis"/>
    <property type="evidence" value="ECO:0007669"/>
    <property type="project" value="UniProtKB-KW"/>
</dbReference>
<reference evidence="7 8" key="1">
    <citation type="submission" date="2018-08" db="EMBL/GenBank/DDBJ databases">
        <title>The metabolism and importance of syntrophic acetate oxidation coupled to methane or sulfide production in haloalkaline environments.</title>
        <authorList>
            <person name="Timmers P.H.A."/>
            <person name="Vavourakis C.D."/>
            <person name="Sorokin D.Y."/>
            <person name="Sinninghe Damste J.S."/>
            <person name="Muyzer G."/>
            <person name="Stams A.J.M."/>
            <person name="Plugge C.M."/>
        </authorList>
    </citation>
    <scope>NUCLEOTIDE SEQUENCE [LARGE SCALE GENOMIC DNA]</scope>
    <source>
        <strain evidence="7">MSAO_Bac1</strain>
    </source>
</reference>
<proteinExistence type="inferred from homology"/>
<dbReference type="Pfam" id="PF05362">
    <property type="entry name" value="Lon_C"/>
    <property type="match status" value="1"/>
</dbReference>
<comment type="similarity">
    <text evidence="3">Belongs to the peptidase S16 family.</text>
</comment>
<dbReference type="Proteomes" id="UP000285138">
    <property type="component" value="Unassembled WGS sequence"/>
</dbReference>
<dbReference type="AlphaFoldDB" id="A0A424YFR7"/>
<dbReference type="InterPro" id="IPR027417">
    <property type="entry name" value="P-loop_NTPase"/>
</dbReference>
<dbReference type="NCBIfam" id="TIGR02903">
    <property type="entry name" value="spore_lon_C"/>
    <property type="match status" value="1"/>
</dbReference>
<comment type="caution">
    <text evidence="7">The sequence shown here is derived from an EMBL/GenBank/DDBJ whole genome shotgun (WGS) entry which is preliminary data.</text>
</comment>
<gene>
    <name evidence="7" type="primary">lonC</name>
    <name evidence="7" type="ORF">D5R97_03745</name>
</gene>
<dbReference type="InterPro" id="IPR002078">
    <property type="entry name" value="Sigma_54_int"/>
</dbReference>
<dbReference type="GO" id="GO:0004252">
    <property type="term" value="F:serine-type endopeptidase activity"/>
    <property type="evidence" value="ECO:0007669"/>
    <property type="project" value="UniProtKB-UniRule"/>
</dbReference>
<dbReference type="InterPro" id="IPR020568">
    <property type="entry name" value="Ribosomal_Su5_D2-typ_SF"/>
</dbReference>
<sequence>MKNEWSDEHELLQKGFQNSPPGSEELEKKVSALYGILGDIMGKDKLVLKASKLDSLNLLRSEVVGERILGLKKILMEDPTLKEPPRAEKMEEALQEVEEKVADLLARKAVEDSLEKRINLKMQEKHEEYILDLKKEILQDRHGLENAHTLKKFALLEKKDRIKLSRSIMEVLRPSSLEEIVGQEKAVRSLLAKVAAPYPQHIMLYGPPGVGKTTAARLALQAAKELPHTPFQKDAPFVEVDGTTLRWDPREATNPLLGSVHDPIYQGARRDLVEVGIPEPKPGLVTESHGGILFVDEIAEMDLNLQSKLLKVLEDKRVYFDSPYYEPRDERVPKYIRKLFDEGAPADFILIGATTRSPSSLNPALRSRCMEVFFEPLSPEDIEEIVRASAEKLKVLLEGEVPSIISEYTIEGRKAINIMADAYGLALYEKARKGKKGLPSLGLREIYEVIQTGRLSPWGTVKADEGREVGKIFGLGSRGYLGVVIEIEAVGFPAIQENRGCLRFNDSAGAMARDSVFNAATTIRGLTGIDLNQHDLHVNIVGGGQIEGPSAGAAVFLALFSALKDKPLPRNIAVTGEVSLRGKIKAVGGLQEKIYGAKQAGIKKVFIPRDNGKEFYGKVKGLEVDLVSTTEELLKKVFP</sequence>
<feature type="compositionally biased region" description="Basic and acidic residues" evidence="4">
    <location>
        <begin position="1"/>
        <end position="12"/>
    </location>
</feature>
<accession>A0A424YFR7</accession>
<dbReference type="PRINTS" id="PR00830">
    <property type="entry name" value="ENDOLAPTASE"/>
</dbReference>
<evidence type="ECO:0000259" key="6">
    <source>
        <dbReference type="PROSITE" id="PS51786"/>
    </source>
</evidence>
<dbReference type="GO" id="GO:0005524">
    <property type="term" value="F:ATP binding"/>
    <property type="evidence" value="ECO:0007669"/>
    <property type="project" value="InterPro"/>
</dbReference>
<feature type="region of interest" description="Disordered" evidence="4">
    <location>
        <begin position="1"/>
        <end position="24"/>
    </location>
</feature>
<dbReference type="PROSITE" id="PS00676">
    <property type="entry name" value="SIGMA54_INTERACT_2"/>
    <property type="match status" value="1"/>
</dbReference>